<reference evidence="2 3" key="1">
    <citation type="journal article" date="2014" name="PLoS ONE">
        <title>De novo Genome Assembly of the Fungal Plant Pathogen Pyrenophora semeniperda.</title>
        <authorList>
            <person name="Soliai M.M."/>
            <person name="Meyer S.E."/>
            <person name="Udall J.A."/>
            <person name="Elzinga D.E."/>
            <person name="Hermansen R.A."/>
            <person name="Bodily P.M."/>
            <person name="Hart A.A."/>
            <person name="Coleman C.E."/>
        </authorList>
    </citation>
    <scope>NUCLEOTIDE SEQUENCE [LARGE SCALE GENOMIC DNA]</scope>
    <source>
        <strain evidence="2 3">CCB06</strain>
        <tissue evidence="2">Mycelium</tissue>
    </source>
</reference>
<feature type="transmembrane region" description="Helical" evidence="1">
    <location>
        <begin position="152"/>
        <end position="175"/>
    </location>
</feature>
<evidence type="ECO:0000313" key="2">
    <source>
        <dbReference type="EMBL" id="RMZ74240.1"/>
    </source>
</evidence>
<evidence type="ECO:0000256" key="1">
    <source>
        <dbReference type="SAM" id="Phobius"/>
    </source>
</evidence>
<keyword evidence="3" id="KW-1185">Reference proteome</keyword>
<accession>A0A3M7MIC7</accession>
<keyword evidence="1" id="KW-1133">Transmembrane helix</keyword>
<dbReference type="Proteomes" id="UP000265663">
    <property type="component" value="Unassembled WGS sequence"/>
</dbReference>
<protein>
    <submittedName>
        <fullName evidence="2">Uncharacterized protein</fullName>
    </submittedName>
</protein>
<dbReference type="EMBL" id="KE747844">
    <property type="protein sequence ID" value="RMZ74240.1"/>
    <property type="molecule type" value="Genomic_DNA"/>
</dbReference>
<name>A0A3M7MIC7_9PLEO</name>
<dbReference type="OrthoDB" id="10494703at2759"/>
<keyword evidence="1" id="KW-0472">Membrane</keyword>
<organism evidence="2 3">
    <name type="scientific">Pyrenophora seminiperda CCB06</name>
    <dbReference type="NCBI Taxonomy" id="1302712"/>
    <lineage>
        <taxon>Eukaryota</taxon>
        <taxon>Fungi</taxon>
        <taxon>Dikarya</taxon>
        <taxon>Ascomycota</taxon>
        <taxon>Pezizomycotina</taxon>
        <taxon>Dothideomycetes</taxon>
        <taxon>Pleosporomycetidae</taxon>
        <taxon>Pleosporales</taxon>
        <taxon>Pleosporineae</taxon>
        <taxon>Pleosporaceae</taxon>
        <taxon>Pyrenophora</taxon>
    </lineage>
</organism>
<sequence>MRITINMKGTKKTTHHTVSFTFPLSPPEDPAALGAGGIPLYCDMNVELDTVAVPIVELTAFALECSDPGLVMGVAEPRDAEGLYEKGGKVGKSVVAPLDGFAEVDLTIVGLEAGIGDWEADGDGSTTKEVGIAVVGAVEMAPTEDVGRGPGIVMLMITTVVTVVVLTEMDLGMMFDS</sequence>
<keyword evidence="1" id="KW-0812">Transmembrane</keyword>
<gene>
    <name evidence="2" type="ORF">GMOD_00003248</name>
</gene>
<dbReference type="AlphaFoldDB" id="A0A3M7MIC7"/>
<evidence type="ECO:0000313" key="3">
    <source>
        <dbReference type="Proteomes" id="UP000265663"/>
    </source>
</evidence>
<proteinExistence type="predicted"/>